<dbReference type="GO" id="GO:0005886">
    <property type="term" value="C:plasma membrane"/>
    <property type="evidence" value="ECO:0007669"/>
    <property type="project" value="TreeGrafter"/>
</dbReference>
<sequence length="489" mass="51461">MNPPIRRLAVVAAILFCSLLISSTSIMFFQAKALGDRSDNRRSVLASYDRERGQILLGGTPIARSVATDDELRWERTYPSGRLYSHVTGYYSFTYGAGGGIEGAEDELLSGRSDKLFYRRISDLVSGRQPAGASVELTIRPEVQQAAEKALGDQRGAVVALDPRTGAILAMVSHPTYDPAALSSHRFSAVTDAWKSLNADRSKPLVNRSIGGDLYPPGSVFKLVTTAAALSSGQYDVTSRIPAPAQLKLPLSSVPLTNWQNGSCTGSDQITLQKALETSCNSAFGGIGIQLGGDALADQAAKFGFGDELRVPMRVTPSKVPTGMDKAQSAQAAIGQYDVRVTPLQVAMVSAAIANKGVVMRPHLIASVRGDNLSVLDETKPEQLSKAVTSEVADQVAQMMRGVVEDGTGSNARIPGVEVGGKTGTAQQGNDKAPHAWFTAIAPLTASADQPQVAVAVVVEDGGSAGRETGGNKVAAPIAKEVMEAVIRK</sequence>
<dbReference type="GO" id="GO:0071555">
    <property type="term" value="P:cell wall organization"/>
    <property type="evidence" value="ECO:0007669"/>
    <property type="project" value="TreeGrafter"/>
</dbReference>
<evidence type="ECO:0000259" key="3">
    <source>
        <dbReference type="Pfam" id="PF21922"/>
    </source>
</evidence>
<gene>
    <name evidence="4" type="ORF">GGG17_02125</name>
</gene>
<dbReference type="Gene3D" id="3.90.1310.10">
    <property type="entry name" value="Penicillin-binding protein 2a (Domain 2)"/>
    <property type="match status" value="1"/>
</dbReference>
<dbReference type="InterPro" id="IPR054120">
    <property type="entry name" value="PBPA_dimer"/>
</dbReference>
<dbReference type="InterPro" id="IPR036138">
    <property type="entry name" value="PBP_dimer_sf"/>
</dbReference>
<dbReference type="Pfam" id="PF21922">
    <property type="entry name" value="PBP_dimer_2"/>
    <property type="match status" value="1"/>
</dbReference>
<dbReference type="PANTHER" id="PTHR30627:SF24">
    <property type="entry name" value="PENICILLIN-BINDING PROTEIN 4B"/>
    <property type="match status" value="1"/>
</dbReference>
<dbReference type="PANTHER" id="PTHR30627">
    <property type="entry name" value="PEPTIDOGLYCAN D,D-TRANSPEPTIDASE"/>
    <property type="match status" value="1"/>
</dbReference>
<dbReference type="InterPro" id="IPR012338">
    <property type="entry name" value="Beta-lactam/transpept-like"/>
</dbReference>
<dbReference type="AlphaFoldDB" id="A0A6I3IR50"/>
<feature type="domain" description="Penicillin-binding protein transpeptidase" evidence="2">
    <location>
        <begin position="156"/>
        <end position="484"/>
    </location>
</feature>
<evidence type="ECO:0000313" key="5">
    <source>
        <dbReference type="Proteomes" id="UP000431092"/>
    </source>
</evidence>
<dbReference type="Proteomes" id="UP000431092">
    <property type="component" value="Unassembled WGS sequence"/>
</dbReference>
<keyword evidence="5" id="KW-1185">Reference proteome</keyword>
<organism evidence="4 5">
    <name type="scientific">Arsenicicoccus cauae</name>
    <dbReference type="NCBI Taxonomy" id="2663847"/>
    <lineage>
        <taxon>Bacteria</taxon>
        <taxon>Bacillati</taxon>
        <taxon>Actinomycetota</taxon>
        <taxon>Actinomycetes</taxon>
        <taxon>Micrococcales</taxon>
        <taxon>Intrasporangiaceae</taxon>
        <taxon>Arsenicicoccus</taxon>
    </lineage>
</organism>
<dbReference type="Pfam" id="PF00905">
    <property type="entry name" value="Transpeptidase"/>
    <property type="match status" value="1"/>
</dbReference>
<proteinExistence type="predicted"/>
<protein>
    <submittedName>
        <fullName evidence="4">Penicillin-binding protein 2</fullName>
    </submittedName>
</protein>
<dbReference type="GO" id="GO:0008658">
    <property type="term" value="F:penicillin binding"/>
    <property type="evidence" value="ECO:0007669"/>
    <property type="project" value="InterPro"/>
</dbReference>
<dbReference type="GO" id="GO:0071972">
    <property type="term" value="F:peptidoglycan L,D-transpeptidase activity"/>
    <property type="evidence" value="ECO:0007669"/>
    <property type="project" value="TreeGrafter"/>
</dbReference>
<dbReference type="InterPro" id="IPR050515">
    <property type="entry name" value="Beta-lactam/transpept"/>
</dbReference>
<feature type="domain" description="Penicillin binding protein A dimerisation" evidence="3">
    <location>
        <begin position="52"/>
        <end position="135"/>
    </location>
</feature>
<reference evidence="4 5" key="1">
    <citation type="submission" date="2019-11" db="EMBL/GenBank/DDBJ databases">
        <title>Whole genome sequencing identifies a novel species of the genus Arsenicicoccus isolated from human blood.</title>
        <authorList>
            <person name="Jeong J.H."/>
            <person name="Kweon O.J."/>
            <person name="Kim H.R."/>
            <person name="Kim T.-H."/>
            <person name="Ha S.-M."/>
            <person name="Lee M.-K."/>
        </authorList>
    </citation>
    <scope>NUCLEOTIDE SEQUENCE [LARGE SCALE GENOMIC DNA]</scope>
    <source>
        <strain evidence="4 5">MKL-02</strain>
    </source>
</reference>
<dbReference type="SUPFAM" id="SSF56519">
    <property type="entry name" value="Penicillin binding protein dimerisation domain"/>
    <property type="match status" value="1"/>
</dbReference>
<dbReference type="EMBL" id="WLVL01000007">
    <property type="protein sequence ID" value="MTB70791.1"/>
    <property type="molecule type" value="Genomic_DNA"/>
</dbReference>
<evidence type="ECO:0000313" key="4">
    <source>
        <dbReference type="EMBL" id="MTB70791.1"/>
    </source>
</evidence>
<accession>A0A6I3IR50</accession>
<feature type="region of interest" description="Disordered" evidence="1">
    <location>
        <begin position="407"/>
        <end position="431"/>
    </location>
</feature>
<evidence type="ECO:0000259" key="2">
    <source>
        <dbReference type="Pfam" id="PF00905"/>
    </source>
</evidence>
<dbReference type="Gene3D" id="3.40.710.10">
    <property type="entry name" value="DD-peptidase/beta-lactamase superfamily"/>
    <property type="match status" value="1"/>
</dbReference>
<name>A0A6I3IR50_9MICO</name>
<evidence type="ECO:0000256" key="1">
    <source>
        <dbReference type="SAM" id="MobiDB-lite"/>
    </source>
</evidence>
<comment type="caution">
    <text evidence="4">The sequence shown here is derived from an EMBL/GenBank/DDBJ whole genome shotgun (WGS) entry which is preliminary data.</text>
</comment>
<dbReference type="InterPro" id="IPR001460">
    <property type="entry name" value="PCN-bd_Tpept"/>
</dbReference>
<dbReference type="RefSeq" id="WP_154592156.1">
    <property type="nucleotide sequence ID" value="NZ_WLVL01000007.1"/>
</dbReference>
<dbReference type="SUPFAM" id="SSF56601">
    <property type="entry name" value="beta-lactamase/transpeptidase-like"/>
    <property type="match status" value="1"/>
</dbReference>